<accession>A0ABW5TVH7</accession>
<reference evidence="2" key="1">
    <citation type="journal article" date="2019" name="Int. J. Syst. Evol. Microbiol.">
        <title>The Global Catalogue of Microorganisms (GCM) 10K type strain sequencing project: providing services to taxonomists for standard genome sequencing and annotation.</title>
        <authorList>
            <consortium name="The Broad Institute Genomics Platform"/>
            <consortium name="The Broad Institute Genome Sequencing Center for Infectious Disease"/>
            <person name="Wu L."/>
            <person name="Ma J."/>
        </authorList>
    </citation>
    <scope>NUCLEOTIDE SEQUENCE [LARGE SCALE GENOMIC DNA]</scope>
    <source>
        <strain evidence="2">KCTC 42456</strain>
    </source>
</reference>
<keyword evidence="2" id="KW-1185">Reference proteome</keyword>
<dbReference type="SUPFAM" id="SSF46785">
    <property type="entry name" value="Winged helix' DNA-binding domain"/>
    <property type="match status" value="1"/>
</dbReference>
<dbReference type="InterPro" id="IPR002481">
    <property type="entry name" value="FUR"/>
</dbReference>
<gene>
    <name evidence="1" type="ORF">ACFSSE_16370</name>
</gene>
<dbReference type="Gene3D" id="1.10.10.10">
    <property type="entry name" value="Winged helix-like DNA-binding domain superfamily/Winged helix DNA-binding domain"/>
    <property type="match status" value="1"/>
</dbReference>
<dbReference type="Pfam" id="PF01475">
    <property type="entry name" value="FUR"/>
    <property type="match status" value="1"/>
</dbReference>
<dbReference type="InterPro" id="IPR036388">
    <property type="entry name" value="WH-like_DNA-bd_sf"/>
</dbReference>
<protein>
    <submittedName>
        <fullName evidence="1">Fur family transcriptional regulator</fullName>
    </submittedName>
</protein>
<evidence type="ECO:0000313" key="2">
    <source>
        <dbReference type="Proteomes" id="UP001597546"/>
    </source>
</evidence>
<dbReference type="PANTHER" id="PTHR33202:SF22">
    <property type="entry name" value="HYDROGEN PEROXIDE SENSITIVE REPRESSOR"/>
    <property type="match status" value="1"/>
</dbReference>
<comment type="caution">
    <text evidence="1">The sequence shown here is derived from an EMBL/GenBank/DDBJ whole genome shotgun (WGS) entry which is preliminary data.</text>
</comment>
<dbReference type="PANTHER" id="PTHR33202">
    <property type="entry name" value="ZINC UPTAKE REGULATION PROTEIN"/>
    <property type="match status" value="1"/>
</dbReference>
<dbReference type="Proteomes" id="UP001597546">
    <property type="component" value="Unassembled WGS sequence"/>
</dbReference>
<dbReference type="RefSeq" id="WP_379046199.1">
    <property type="nucleotide sequence ID" value="NZ_JBHSKW010000058.1"/>
</dbReference>
<dbReference type="EMBL" id="JBHULV010000052">
    <property type="protein sequence ID" value="MFD2733287.1"/>
    <property type="molecule type" value="Genomic_DNA"/>
</dbReference>
<proteinExistence type="predicted"/>
<name>A0ABW5TVH7_9SPHI</name>
<evidence type="ECO:0000313" key="1">
    <source>
        <dbReference type="EMBL" id="MFD2733287.1"/>
    </source>
</evidence>
<dbReference type="InterPro" id="IPR036390">
    <property type="entry name" value="WH_DNA-bd_sf"/>
</dbReference>
<sequence length="137" mass="15716">MTKFEKLLDNKQLKKTIPRLKVLETLSSTEFASSQPFLEKTLGKTVDRVTLYRVLKSFENNGIIHKIIDDNGTANYAICKSDCNSVKHNHNHVHFICAICNKIYCLSNAPLIEYDFSDEFEIETIEVITRGKCKNCK</sequence>
<organism evidence="1 2">
    <name type="scientific">Pedobacter alpinus</name>
    <dbReference type="NCBI Taxonomy" id="1590643"/>
    <lineage>
        <taxon>Bacteria</taxon>
        <taxon>Pseudomonadati</taxon>
        <taxon>Bacteroidota</taxon>
        <taxon>Sphingobacteriia</taxon>
        <taxon>Sphingobacteriales</taxon>
        <taxon>Sphingobacteriaceae</taxon>
        <taxon>Pedobacter</taxon>
    </lineage>
</organism>